<gene>
    <name evidence="2" type="ORF">ALEPTO_LOCUS14219</name>
</gene>
<name>A0A9N9JB64_9GLOM</name>
<feature type="non-terminal residue" evidence="2">
    <location>
        <position position="45"/>
    </location>
</feature>
<feature type="compositionally biased region" description="Polar residues" evidence="1">
    <location>
        <begin position="24"/>
        <end position="45"/>
    </location>
</feature>
<evidence type="ECO:0000313" key="3">
    <source>
        <dbReference type="Proteomes" id="UP000789508"/>
    </source>
</evidence>
<evidence type="ECO:0000256" key="1">
    <source>
        <dbReference type="SAM" id="MobiDB-lite"/>
    </source>
</evidence>
<feature type="region of interest" description="Disordered" evidence="1">
    <location>
        <begin position="1"/>
        <end position="45"/>
    </location>
</feature>
<dbReference type="AlphaFoldDB" id="A0A9N9JB64"/>
<comment type="caution">
    <text evidence="2">The sequence shown here is derived from an EMBL/GenBank/DDBJ whole genome shotgun (WGS) entry which is preliminary data.</text>
</comment>
<feature type="compositionally biased region" description="Basic residues" evidence="1">
    <location>
        <begin position="8"/>
        <end position="21"/>
    </location>
</feature>
<dbReference type="EMBL" id="CAJVPS010053313">
    <property type="protein sequence ID" value="CAG8772402.1"/>
    <property type="molecule type" value="Genomic_DNA"/>
</dbReference>
<evidence type="ECO:0000313" key="2">
    <source>
        <dbReference type="EMBL" id="CAG8772402.1"/>
    </source>
</evidence>
<sequence>STAASEKIKRKKVEKTGKRAKNGYIQTTPFDDSDQKTSTPRSYDK</sequence>
<accession>A0A9N9JB64</accession>
<protein>
    <submittedName>
        <fullName evidence="2">1844_t:CDS:1</fullName>
    </submittedName>
</protein>
<proteinExistence type="predicted"/>
<keyword evidence="3" id="KW-1185">Reference proteome</keyword>
<organism evidence="2 3">
    <name type="scientific">Ambispora leptoticha</name>
    <dbReference type="NCBI Taxonomy" id="144679"/>
    <lineage>
        <taxon>Eukaryota</taxon>
        <taxon>Fungi</taxon>
        <taxon>Fungi incertae sedis</taxon>
        <taxon>Mucoromycota</taxon>
        <taxon>Glomeromycotina</taxon>
        <taxon>Glomeromycetes</taxon>
        <taxon>Archaeosporales</taxon>
        <taxon>Ambisporaceae</taxon>
        <taxon>Ambispora</taxon>
    </lineage>
</organism>
<reference evidence="2" key="1">
    <citation type="submission" date="2021-06" db="EMBL/GenBank/DDBJ databases">
        <authorList>
            <person name="Kallberg Y."/>
            <person name="Tangrot J."/>
            <person name="Rosling A."/>
        </authorList>
    </citation>
    <scope>NUCLEOTIDE SEQUENCE</scope>
    <source>
        <strain evidence="2">FL130A</strain>
    </source>
</reference>
<dbReference type="Proteomes" id="UP000789508">
    <property type="component" value="Unassembled WGS sequence"/>
</dbReference>